<protein>
    <recommendedName>
        <fullName evidence="5">PHD-type domain-containing protein</fullName>
    </recommendedName>
</protein>
<dbReference type="PANTHER" id="PTHR13793">
    <property type="entry name" value="PHD FINGER PROTEINS"/>
    <property type="match status" value="1"/>
</dbReference>
<dbReference type="InterPro" id="IPR013083">
    <property type="entry name" value="Znf_RING/FYVE/PHD"/>
</dbReference>
<proteinExistence type="predicted"/>
<feature type="compositionally biased region" description="Basic and acidic residues" evidence="4">
    <location>
        <begin position="136"/>
        <end position="145"/>
    </location>
</feature>
<dbReference type="InterPro" id="IPR050701">
    <property type="entry name" value="Histone_Mod_Regulator"/>
</dbReference>
<dbReference type="EMBL" id="CAAALY010068064">
    <property type="protein sequence ID" value="VEL24499.1"/>
    <property type="molecule type" value="Genomic_DNA"/>
</dbReference>
<comment type="caution">
    <text evidence="6">The sequence shown here is derived from an EMBL/GenBank/DDBJ whole genome shotgun (WGS) entry which is preliminary data.</text>
</comment>
<dbReference type="GO" id="GO:0008270">
    <property type="term" value="F:zinc ion binding"/>
    <property type="evidence" value="ECO:0007669"/>
    <property type="project" value="UniProtKB-KW"/>
</dbReference>
<dbReference type="Pfam" id="PF13771">
    <property type="entry name" value="zf-HC5HC2H"/>
    <property type="match status" value="1"/>
</dbReference>
<evidence type="ECO:0000256" key="2">
    <source>
        <dbReference type="ARBA" id="ARBA00022771"/>
    </source>
</evidence>
<feature type="region of interest" description="Disordered" evidence="4">
    <location>
        <begin position="115"/>
        <end position="145"/>
    </location>
</feature>
<keyword evidence="1" id="KW-0479">Metal-binding</keyword>
<sequence length="145" mass="15927">MMEPVVRLDEIPQARRNLLCSICRSRSGAPIQCSVKKCNVAFHVTCAFQAELIMHQELVNDKDVRMVGKCSKHSKREREQPQLISPTQQTASCSPLAQHLSVSVAPFSGADRELPSAARSVGIGPNSPLRPSLHSDSPDVQRKKS</sequence>
<keyword evidence="7" id="KW-1185">Reference proteome</keyword>
<feature type="compositionally biased region" description="Polar residues" evidence="4">
    <location>
        <begin position="82"/>
        <end position="92"/>
    </location>
</feature>
<dbReference type="PROSITE" id="PS51805">
    <property type="entry name" value="EPHD"/>
    <property type="match status" value="1"/>
</dbReference>
<evidence type="ECO:0000256" key="3">
    <source>
        <dbReference type="ARBA" id="ARBA00022833"/>
    </source>
</evidence>
<dbReference type="Proteomes" id="UP000784294">
    <property type="component" value="Unassembled WGS sequence"/>
</dbReference>
<evidence type="ECO:0000313" key="6">
    <source>
        <dbReference type="EMBL" id="VEL24499.1"/>
    </source>
</evidence>
<evidence type="ECO:0000259" key="5">
    <source>
        <dbReference type="PROSITE" id="PS51805"/>
    </source>
</evidence>
<feature type="region of interest" description="Disordered" evidence="4">
    <location>
        <begin position="69"/>
        <end position="92"/>
    </location>
</feature>
<reference evidence="6" key="1">
    <citation type="submission" date="2018-11" db="EMBL/GenBank/DDBJ databases">
        <authorList>
            <consortium name="Pathogen Informatics"/>
        </authorList>
    </citation>
    <scope>NUCLEOTIDE SEQUENCE</scope>
</reference>
<evidence type="ECO:0000313" key="7">
    <source>
        <dbReference type="Proteomes" id="UP000784294"/>
    </source>
</evidence>
<dbReference type="AlphaFoldDB" id="A0A448X040"/>
<keyword evidence="2" id="KW-0863">Zinc-finger</keyword>
<gene>
    <name evidence="6" type="ORF">PXEA_LOCUS17939</name>
</gene>
<dbReference type="PANTHER" id="PTHR13793:SF160">
    <property type="entry name" value="PHD FINGER PROTEIN RHINOCEROS"/>
    <property type="match status" value="1"/>
</dbReference>
<name>A0A448X040_9PLAT</name>
<dbReference type="OrthoDB" id="20839at2759"/>
<keyword evidence="3" id="KW-0862">Zinc</keyword>
<dbReference type="GO" id="GO:0006357">
    <property type="term" value="P:regulation of transcription by RNA polymerase II"/>
    <property type="evidence" value="ECO:0007669"/>
    <property type="project" value="TreeGrafter"/>
</dbReference>
<evidence type="ECO:0000256" key="4">
    <source>
        <dbReference type="SAM" id="MobiDB-lite"/>
    </source>
</evidence>
<dbReference type="InterPro" id="IPR034732">
    <property type="entry name" value="EPHD"/>
</dbReference>
<dbReference type="InterPro" id="IPR011011">
    <property type="entry name" value="Znf_FYVE_PHD"/>
</dbReference>
<feature type="domain" description="PHD-type" evidence="5">
    <location>
        <begin position="1"/>
        <end position="74"/>
    </location>
</feature>
<dbReference type="InterPro" id="IPR001965">
    <property type="entry name" value="Znf_PHD"/>
</dbReference>
<evidence type="ECO:0000256" key="1">
    <source>
        <dbReference type="ARBA" id="ARBA00022723"/>
    </source>
</evidence>
<accession>A0A448X040</accession>
<dbReference type="Gene3D" id="3.30.40.10">
    <property type="entry name" value="Zinc/RING finger domain, C3HC4 (zinc finger)"/>
    <property type="match status" value="1"/>
</dbReference>
<dbReference type="SUPFAM" id="SSF57903">
    <property type="entry name" value="FYVE/PHD zinc finger"/>
    <property type="match status" value="1"/>
</dbReference>
<organism evidence="6 7">
    <name type="scientific">Protopolystoma xenopodis</name>
    <dbReference type="NCBI Taxonomy" id="117903"/>
    <lineage>
        <taxon>Eukaryota</taxon>
        <taxon>Metazoa</taxon>
        <taxon>Spiralia</taxon>
        <taxon>Lophotrochozoa</taxon>
        <taxon>Platyhelminthes</taxon>
        <taxon>Monogenea</taxon>
        <taxon>Polyopisthocotylea</taxon>
        <taxon>Polystomatidea</taxon>
        <taxon>Polystomatidae</taxon>
        <taxon>Protopolystoma</taxon>
    </lineage>
</organism>
<dbReference type="SMART" id="SM00249">
    <property type="entry name" value="PHD"/>
    <property type="match status" value="1"/>
</dbReference>